<accession>A0A3B7MHK4</accession>
<keyword evidence="2" id="KW-1185">Reference proteome</keyword>
<dbReference type="Gene3D" id="3.10.450.50">
    <property type="match status" value="1"/>
</dbReference>
<dbReference type="EMBL" id="CP032152">
    <property type="protein sequence ID" value="AXY67320.1"/>
    <property type="molecule type" value="Genomic_DNA"/>
</dbReference>
<sequence length="138" mass="15542">MTHLAQESPILGIDQPTLIAYFAALNDERYEDVAALFAEEGVLYPPFEDPVIGRGAIAHYLHLEAVGMQAEPLKGERLSTEGTERRYRLVGRAKLPLFSVNVAWQFGLNAEDQITFVKVDLLATLEELLSYQPLRQQR</sequence>
<evidence type="ECO:0000313" key="1">
    <source>
        <dbReference type="EMBL" id="AXY67320.1"/>
    </source>
</evidence>
<name>A0A3B7MHK4_9CYAN</name>
<dbReference type="SUPFAM" id="SSF54427">
    <property type="entry name" value="NTF2-like"/>
    <property type="match status" value="1"/>
</dbReference>
<gene>
    <name evidence="1" type="ORF">D3A95_01530</name>
</gene>
<dbReference type="KEGG" id="tsq:D3A95_01530"/>
<reference evidence="2" key="1">
    <citation type="submission" date="2018-09" db="EMBL/GenBank/DDBJ databases">
        <title>Complete genome sequence of thermophilic cyanobacteria strain Thermosynechococcus elongatus PKUAC-SCTE542.</title>
        <authorList>
            <person name="Liang Y."/>
            <person name="Tang J."/>
            <person name="Daroch M."/>
        </authorList>
    </citation>
    <scope>NUCLEOTIDE SEQUENCE [LARGE SCALE GENOMIC DNA]</scope>
    <source>
        <strain evidence="2">E542</strain>
    </source>
</reference>
<dbReference type="Proteomes" id="UP000261812">
    <property type="component" value="Chromosome"/>
</dbReference>
<dbReference type="RefSeq" id="WP_181495750.1">
    <property type="nucleotide sequence ID" value="NZ_CP032152.1"/>
</dbReference>
<proteinExistence type="predicted"/>
<dbReference type="InterPro" id="IPR032710">
    <property type="entry name" value="NTF2-like_dom_sf"/>
</dbReference>
<dbReference type="AlphaFoldDB" id="A0A3B7MHK4"/>
<protein>
    <submittedName>
        <fullName evidence="1">Nuclear transport factor 2 family protein</fullName>
    </submittedName>
</protein>
<organism evidence="1 2">
    <name type="scientific">Thermosynechococcus sichuanensis E542</name>
    <dbReference type="NCBI Taxonomy" id="2016101"/>
    <lineage>
        <taxon>Bacteria</taxon>
        <taxon>Bacillati</taxon>
        <taxon>Cyanobacteriota</taxon>
        <taxon>Cyanophyceae</taxon>
        <taxon>Acaryochloridales</taxon>
        <taxon>Thermosynechococcaceae</taxon>
        <taxon>Thermosynechococcus</taxon>
        <taxon>Thermosynechococcus sichuanensis</taxon>
    </lineage>
</organism>
<evidence type="ECO:0000313" key="2">
    <source>
        <dbReference type="Proteomes" id="UP000261812"/>
    </source>
</evidence>